<dbReference type="HAMAP" id="MF_00512">
    <property type="entry name" value="Ribosomal_eS6"/>
    <property type="match status" value="1"/>
</dbReference>
<evidence type="ECO:0000313" key="6">
    <source>
        <dbReference type="Proteomes" id="UP000000391"/>
    </source>
</evidence>
<dbReference type="InterPro" id="IPR020924">
    <property type="entry name" value="Ribosomal_eS6_arc"/>
</dbReference>
<dbReference type="KEGG" id="mev:Metev_1401"/>
<dbReference type="RefSeq" id="WP_013194822.1">
    <property type="nucleotide sequence ID" value="NC_014253.1"/>
</dbReference>
<evidence type="ECO:0000256" key="4">
    <source>
        <dbReference type="HAMAP-Rule" id="MF_00512"/>
    </source>
</evidence>
<dbReference type="PANTHER" id="PTHR11502">
    <property type="entry name" value="40S RIBOSOMAL PROTEIN S6"/>
    <property type="match status" value="1"/>
</dbReference>
<dbReference type="InterPro" id="IPR001377">
    <property type="entry name" value="Ribosomal_eS6"/>
</dbReference>
<dbReference type="OrthoDB" id="7793at2157"/>
<dbReference type="Pfam" id="PF01092">
    <property type="entry name" value="Ribosomal_S6e"/>
    <property type="match status" value="1"/>
</dbReference>
<keyword evidence="2 4" id="KW-0689">Ribosomal protein</keyword>
<evidence type="ECO:0000313" key="5">
    <source>
        <dbReference type="EMBL" id="ADI74257.1"/>
    </source>
</evidence>
<evidence type="ECO:0000256" key="1">
    <source>
        <dbReference type="ARBA" id="ARBA00009312"/>
    </source>
</evidence>
<dbReference type="GO" id="GO:1990904">
    <property type="term" value="C:ribonucleoprotein complex"/>
    <property type="evidence" value="ECO:0007669"/>
    <property type="project" value="UniProtKB-KW"/>
</dbReference>
<dbReference type="GO" id="GO:0006412">
    <property type="term" value="P:translation"/>
    <property type="evidence" value="ECO:0007669"/>
    <property type="project" value="UniProtKB-UniRule"/>
</dbReference>
<comment type="similarity">
    <text evidence="1 4">Belongs to the eukaryotic ribosomal protein eS6 family.</text>
</comment>
<name>D7E9I5_METEZ</name>
<evidence type="ECO:0000256" key="3">
    <source>
        <dbReference type="ARBA" id="ARBA00023274"/>
    </source>
</evidence>
<keyword evidence="6" id="KW-1185">Reference proteome</keyword>
<keyword evidence="3 4" id="KW-0687">Ribonucleoprotein</keyword>
<protein>
    <recommendedName>
        <fullName evidence="4">Small ribosomal subunit protein eS6</fullName>
    </recommendedName>
</protein>
<dbReference type="HOGENOM" id="CLU_109671_1_1_2"/>
<dbReference type="GeneID" id="9347038"/>
<accession>D7E9I5</accession>
<dbReference type="GO" id="GO:0003735">
    <property type="term" value="F:structural constituent of ribosome"/>
    <property type="evidence" value="ECO:0007669"/>
    <property type="project" value="InterPro"/>
</dbReference>
<organism evidence="5 6">
    <name type="scientific">Methanohalobium evestigatum (strain ATCC BAA-1072 / DSM 3721 / NBRC 107634 / OCM 161 / Z-7303)</name>
    <dbReference type="NCBI Taxonomy" id="644295"/>
    <lineage>
        <taxon>Archaea</taxon>
        <taxon>Methanobacteriati</taxon>
        <taxon>Methanobacteriota</taxon>
        <taxon>Stenosarchaea group</taxon>
        <taxon>Methanomicrobia</taxon>
        <taxon>Methanosarcinales</taxon>
        <taxon>Methanosarcinaceae</taxon>
        <taxon>Methanohalobium</taxon>
    </lineage>
</organism>
<dbReference type="STRING" id="644295.Metev_1401"/>
<dbReference type="GO" id="GO:0005840">
    <property type="term" value="C:ribosome"/>
    <property type="evidence" value="ECO:0007669"/>
    <property type="project" value="UniProtKB-KW"/>
</dbReference>
<dbReference type="Proteomes" id="UP000000391">
    <property type="component" value="Chromosome"/>
</dbReference>
<gene>
    <name evidence="4" type="primary">rps6e</name>
    <name evidence="5" type="ordered locus">Metev_1401</name>
</gene>
<dbReference type="SMART" id="SM01405">
    <property type="entry name" value="Ribosomal_S6e"/>
    <property type="match status" value="1"/>
</dbReference>
<sequence length="133" mass="14246">MANFKVVVSDPKTKSYQFDVTGDEVNNIIGKSIGETLDGNLVGLPGYKLKITGGNDKDGFTMRGDLPGAKRHRILMSGGVGDEPKSKGERKRKFVRGKEISSDTVQINTKVVEYGDKSIDAILGGGEEAAAEE</sequence>
<dbReference type="AlphaFoldDB" id="D7E9I5"/>
<reference evidence="5 6" key="1">
    <citation type="submission" date="2010-06" db="EMBL/GenBank/DDBJ databases">
        <title>Complete sequence chromosome of Methanohalobium evestigatum Z-7303.</title>
        <authorList>
            <consortium name="US DOE Joint Genome Institute"/>
            <person name="Lucas S."/>
            <person name="Copeland A."/>
            <person name="Lapidus A."/>
            <person name="Cheng J.-F."/>
            <person name="Bruce D."/>
            <person name="Goodwin L."/>
            <person name="Pitluck S."/>
            <person name="Saunders E."/>
            <person name="Detter J.C."/>
            <person name="Han C."/>
            <person name="Tapia R."/>
            <person name="Land M."/>
            <person name="Hauser L."/>
            <person name="Kyrpides N."/>
            <person name="Mikhailova N."/>
            <person name="Sieprawska-Lupa M."/>
            <person name="Whitman W.B."/>
            <person name="Anderson I."/>
            <person name="Woyke T."/>
        </authorList>
    </citation>
    <scope>NUCLEOTIDE SEQUENCE [LARGE SCALE GENOMIC DNA]</scope>
    <source>
        <strain evidence="6">ATCC BAA-1072 / DSM 3721 / NBRC 107634 / OCM 161 / Z-7303</strain>
    </source>
</reference>
<dbReference type="EMBL" id="CP002069">
    <property type="protein sequence ID" value="ADI74257.1"/>
    <property type="molecule type" value="Genomic_DNA"/>
</dbReference>
<evidence type="ECO:0000256" key="2">
    <source>
        <dbReference type="ARBA" id="ARBA00022980"/>
    </source>
</evidence>
<proteinExistence type="inferred from homology"/>
<dbReference type="NCBIfam" id="NF003294">
    <property type="entry name" value="PRK04290.1-3"/>
    <property type="match status" value="1"/>
</dbReference>